<evidence type="ECO:0000256" key="3">
    <source>
        <dbReference type="SAM" id="SignalP"/>
    </source>
</evidence>
<feature type="chain" id="PRO_5044851136" evidence="3">
    <location>
        <begin position="36"/>
        <end position="696"/>
    </location>
</feature>
<dbReference type="EMBL" id="JALLPB020000679">
    <property type="protein sequence ID" value="KAL3807053.1"/>
    <property type="molecule type" value="Genomic_DNA"/>
</dbReference>
<reference evidence="4 5" key="1">
    <citation type="submission" date="2024-10" db="EMBL/GenBank/DDBJ databases">
        <title>Updated reference genomes for cyclostephanoid diatoms.</title>
        <authorList>
            <person name="Roberts W.R."/>
            <person name="Alverson A.J."/>
        </authorList>
    </citation>
    <scope>NUCLEOTIDE SEQUENCE [LARGE SCALE GENOMIC DNA]</scope>
    <source>
        <strain evidence="4 5">AJA228-03</strain>
    </source>
</reference>
<sequence>MRAFHTSSIIMRRTAMRSSIFCISVTLLAQQYCCAGSPPSFLSNFIENDATMRPSRFCMVAFPHEQVVNSQTIKKSNIQTLLTAYSLDRVDKNLVNPKTLEIPKTRALSWTSGGKNIILTTLNCVAPPLINENPSTAPASYASAPLVISVSFLATRRMPIMIQGGTIVTISYPAILTRNALVLASFIGLDDVLGDEGGVALKAEEAIMCALGGPASNRLNMQNLKVPDTRARCADGNDSLGTKNQIVNQLKDVLQCCFRAFPLVAIYTAFYLIIDTDATTWPSGFCMGAFPHEHAISSQSIKSLCTQTLLTAYGLDRVDENPMNPKTLPIPKTRALPWSSSGQNIILMTLNCVAPPLINVNPSSVKHLTKGLNEAPNNVLDCLVQVPAKHWYDQSLDHAVNRIEDFFLSLALSAAALFITISVIIHTIIATNRLYKITPFCRRIIMMQPSTLLTCTSLVAFFTGQVNAIFISEGVCLAAAMGGSPSCNANDVKITSVVKTSGPLVCPEGSSVIVTLNTTLFVNANTRYDIGAYVGINGANAKNAPGNSSCLVKSLYNSSNITTVPEGIIGGLEDNKNDDCLDSNAGTITGFVLENFTVFCNYTEFSTQVSASVCLVWDNNKNTNCTQKCPVATNQNICLTAGTDSKCWCQDIIIPNITVVTPTPSSNPSSNPSGRPSRNPSSNPSGRPSQNPSSNP</sequence>
<feature type="transmembrane region" description="Helical" evidence="2">
    <location>
        <begin position="406"/>
        <end position="430"/>
    </location>
</feature>
<name>A0ABD3R3D4_9STRA</name>
<keyword evidence="2" id="KW-0812">Transmembrane</keyword>
<keyword evidence="2" id="KW-0472">Membrane</keyword>
<feature type="region of interest" description="Disordered" evidence="1">
    <location>
        <begin position="660"/>
        <end position="696"/>
    </location>
</feature>
<dbReference type="Proteomes" id="UP001530377">
    <property type="component" value="Unassembled WGS sequence"/>
</dbReference>
<keyword evidence="5" id="KW-1185">Reference proteome</keyword>
<evidence type="ECO:0000313" key="4">
    <source>
        <dbReference type="EMBL" id="KAL3807053.1"/>
    </source>
</evidence>
<feature type="transmembrane region" description="Helical" evidence="2">
    <location>
        <begin position="451"/>
        <end position="471"/>
    </location>
</feature>
<dbReference type="AlphaFoldDB" id="A0ABD3R3D4"/>
<accession>A0ABD3R3D4</accession>
<feature type="signal peptide" evidence="3">
    <location>
        <begin position="1"/>
        <end position="35"/>
    </location>
</feature>
<evidence type="ECO:0000313" key="5">
    <source>
        <dbReference type="Proteomes" id="UP001530377"/>
    </source>
</evidence>
<keyword evidence="2" id="KW-1133">Transmembrane helix</keyword>
<evidence type="ECO:0000256" key="1">
    <source>
        <dbReference type="SAM" id="MobiDB-lite"/>
    </source>
</evidence>
<protein>
    <submittedName>
        <fullName evidence="4">Uncharacterized protein</fullName>
    </submittedName>
</protein>
<keyword evidence="3" id="KW-0732">Signal</keyword>
<comment type="caution">
    <text evidence="4">The sequence shown here is derived from an EMBL/GenBank/DDBJ whole genome shotgun (WGS) entry which is preliminary data.</text>
</comment>
<evidence type="ECO:0000256" key="2">
    <source>
        <dbReference type="SAM" id="Phobius"/>
    </source>
</evidence>
<organism evidence="4 5">
    <name type="scientific">Cyclostephanos tholiformis</name>
    <dbReference type="NCBI Taxonomy" id="382380"/>
    <lineage>
        <taxon>Eukaryota</taxon>
        <taxon>Sar</taxon>
        <taxon>Stramenopiles</taxon>
        <taxon>Ochrophyta</taxon>
        <taxon>Bacillariophyta</taxon>
        <taxon>Coscinodiscophyceae</taxon>
        <taxon>Thalassiosirophycidae</taxon>
        <taxon>Stephanodiscales</taxon>
        <taxon>Stephanodiscaceae</taxon>
        <taxon>Cyclostephanos</taxon>
    </lineage>
</organism>
<gene>
    <name evidence="4" type="ORF">ACHAXA_007879</name>
</gene>
<proteinExistence type="predicted"/>
<feature type="non-terminal residue" evidence="4">
    <location>
        <position position="696"/>
    </location>
</feature>